<dbReference type="EMBL" id="CM041549">
    <property type="protein sequence ID" value="KAI3356668.1"/>
    <property type="molecule type" value="Genomic_DNA"/>
</dbReference>
<organism evidence="1 2">
    <name type="scientific">Scortum barcoo</name>
    <name type="common">barcoo grunter</name>
    <dbReference type="NCBI Taxonomy" id="214431"/>
    <lineage>
        <taxon>Eukaryota</taxon>
        <taxon>Metazoa</taxon>
        <taxon>Chordata</taxon>
        <taxon>Craniata</taxon>
        <taxon>Vertebrata</taxon>
        <taxon>Euteleostomi</taxon>
        <taxon>Actinopterygii</taxon>
        <taxon>Neopterygii</taxon>
        <taxon>Teleostei</taxon>
        <taxon>Neoteleostei</taxon>
        <taxon>Acanthomorphata</taxon>
        <taxon>Eupercaria</taxon>
        <taxon>Centrarchiformes</taxon>
        <taxon>Terapontoidei</taxon>
        <taxon>Terapontidae</taxon>
        <taxon>Scortum</taxon>
    </lineage>
</organism>
<accession>A0ACB8VN42</accession>
<name>A0ACB8VN42_9TELE</name>
<dbReference type="Proteomes" id="UP000831701">
    <property type="component" value="Chromosome 19"/>
</dbReference>
<evidence type="ECO:0000313" key="2">
    <source>
        <dbReference type="Proteomes" id="UP000831701"/>
    </source>
</evidence>
<sequence>MQERRHLDLVYNFGSHLTDTYKPASDPALSDPSLRQRLRSNREVALSRLEEVITKFAKRQDDTEEQERIKRLEKDGKEKEEHKAENGEENKEVNGVAEKKDDDKEGEEVEEEEEDEDEDDESSDPDIEEEIQASTQQDGPDDDENEEDEKEGSVKEEDEEPVTSGFSPLSDESKSQVSPLSDIPCPRHSPSQSEPPRTDNQRPLSNGGDAFGDEDKGFSLLDFLTNSSDNAEPTDLFQKERQSEDISTLSNEKDSTCVPDAASIGMETPTLNQTTVLANQKEAFTLEPVAIAPNSERKRGKRKRKLVVDQVKELSNESIREQLSDYSDLVVPLEMAPPTLQLMHWKESGGAHALLARPCSSVVTPQIKELFAKKVFQVKHVVCEEVEVIRQDEQGVHEDRSALTKDNISVMDSSVDPEKTHNTELMALNSVNDSHYVNSSRLTQDEDRSEFTHPELPSEDSMFVHPPFMEQRTQSTPAHTQSMLGSQDFEERRINRRAQKLLNALRVNVQSKSDADATFSLEALCEGGSRSQAAANFFCLLVLKKQRALYLHQSAPYEDIFATPGPKFYDYPLPPPPPPLGNEAKNVSKLKALQPVPTHITQSPFASAKKDAHVLQAENQKLFTEFVEHCLAVTQDCPEVLTFLQTKHSKASPDYLSSVEFRNTLGRCLTRAQANRSKIFVYINELCAVLKQHAAKKRQNITKVRVWPLYLDTSSPLQSTSVTPKSKHRTKVEMGEEEEVKPSTEEKQPSALELQEDNKNKEEEMEKKAKRASRKQIAYLENLLNVYNEEIRRLQQAELNLDDLETEESSYIQEHKLKRKMMKIYEKLCELKGCNTLTGRVIEQRISYSSTCYPEINRRIERFINSLEAQRNPPDY</sequence>
<keyword evidence="2" id="KW-1185">Reference proteome</keyword>
<protein>
    <submittedName>
        <fullName evidence="1">Uncharacterized protein</fullName>
    </submittedName>
</protein>
<proteinExistence type="predicted"/>
<reference evidence="1" key="1">
    <citation type="submission" date="2022-04" db="EMBL/GenBank/DDBJ databases">
        <title>Jade perch genome.</title>
        <authorList>
            <person name="Chao B."/>
        </authorList>
    </citation>
    <scope>NUCLEOTIDE SEQUENCE</scope>
    <source>
        <strain evidence="1">CB-2022</strain>
    </source>
</reference>
<evidence type="ECO:0000313" key="1">
    <source>
        <dbReference type="EMBL" id="KAI3356668.1"/>
    </source>
</evidence>
<gene>
    <name evidence="1" type="ORF">L3Q82_003298</name>
</gene>
<comment type="caution">
    <text evidence="1">The sequence shown here is derived from an EMBL/GenBank/DDBJ whole genome shotgun (WGS) entry which is preliminary data.</text>
</comment>